<keyword evidence="1" id="KW-1133">Transmembrane helix</keyword>
<keyword evidence="3" id="KW-1185">Reference proteome</keyword>
<name>A0ABV1ZNC8_9ACTN</name>
<keyword evidence="1" id="KW-0812">Transmembrane</keyword>
<evidence type="ECO:0000313" key="2">
    <source>
        <dbReference type="EMBL" id="MES0832509.1"/>
    </source>
</evidence>
<organism evidence="2 3">
    <name type="scientific">Nocardiopsis tropica</name>
    <dbReference type="NCBI Taxonomy" id="109330"/>
    <lineage>
        <taxon>Bacteria</taxon>
        <taxon>Bacillati</taxon>
        <taxon>Actinomycetota</taxon>
        <taxon>Actinomycetes</taxon>
        <taxon>Streptosporangiales</taxon>
        <taxon>Nocardiopsidaceae</taxon>
        <taxon>Nocardiopsis</taxon>
    </lineage>
</organism>
<dbReference type="EMBL" id="JBEQNB010000001">
    <property type="protein sequence ID" value="MES0832509.1"/>
    <property type="molecule type" value="Genomic_DNA"/>
</dbReference>
<dbReference type="Proteomes" id="UP001432401">
    <property type="component" value="Unassembled WGS sequence"/>
</dbReference>
<sequence length="76" mass="8470">MSATPNPERFFLPMVAVMFTLMLAVSLPLALLTSWPTWLTTLVGSGASGLVSPLVVRWILDRRERVRSRPSRSAEE</sequence>
<proteinExistence type="predicted"/>
<accession>A0ABV1ZNC8</accession>
<reference evidence="2 3" key="1">
    <citation type="submission" date="2024-06" db="EMBL/GenBank/DDBJ databases">
        <authorList>
            <person name="Bataeva Y.V."/>
            <person name="Grigorian L.N."/>
            <person name="Solomentsev V.I."/>
        </authorList>
    </citation>
    <scope>NUCLEOTIDE SEQUENCE [LARGE SCALE GENOMIC DNA]</scope>
    <source>
        <strain evidence="3">SCPM-O-B-12605 (RCAM04882)</strain>
    </source>
</reference>
<dbReference type="RefSeq" id="WP_352982309.1">
    <property type="nucleotide sequence ID" value="NZ_JBEQNA010000008.1"/>
</dbReference>
<gene>
    <name evidence="2" type="ORF">ABUK86_01865</name>
</gene>
<protein>
    <submittedName>
        <fullName evidence="2">Uncharacterized protein</fullName>
    </submittedName>
</protein>
<comment type="caution">
    <text evidence="2">The sequence shown here is derived from an EMBL/GenBank/DDBJ whole genome shotgun (WGS) entry which is preliminary data.</text>
</comment>
<feature type="transmembrane region" description="Helical" evidence="1">
    <location>
        <begin position="38"/>
        <end position="60"/>
    </location>
</feature>
<keyword evidence="1" id="KW-0472">Membrane</keyword>
<evidence type="ECO:0000313" key="3">
    <source>
        <dbReference type="Proteomes" id="UP001432401"/>
    </source>
</evidence>
<feature type="transmembrane region" description="Helical" evidence="1">
    <location>
        <begin position="12"/>
        <end position="32"/>
    </location>
</feature>
<evidence type="ECO:0000256" key="1">
    <source>
        <dbReference type="SAM" id="Phobius"/>
    </source>
</evidence>